<evidence type="ECO:0008006" key="4">
    <source>
        <dbReference type="Google" id="ProtNLM"/>
    </source>
</evidence>
<dbReference type="EMBL" id="FWXN01000003">
    <property type="protein sequence ID" value="SMC44226.1"/>
    <property type="molecule type" value="Genomic_DNA"/>
</dbReference>
<dbReference type="Proteomes" id="UP000192634">
    <property type="component" value="Unassembled WGS sequence"/>
</dbReference>
<organism evidence="2 3">
    <name type="scientific">Janibacter indicus</name>
    <dbReference type="NCBI Taxonomy" id="857417"/>
    <lineage>
        <taxon>Bacteria</taxon>
        <taxon>Bacillati</taxon>
        <taxon>Actinomycetota</taxon>
        <taxon>Actinomycetes</taxon>
        <taxon>Micrococcales</taxon>
        <taxon>Intrasporangiaceae</taxon>
        <taxon>Janibacter</taxon>
    </lineage>
</organism>
<reference evidence="2 3" key="1">
    <citation type="submission" date="2017-04" db="EMBL/GenBank/DDBJ databases">
        <authorList>
            <person name="Afonso C.L."/>
            <person name="Miller P.J."/>
            <person name="Scott M.A."/>
            <person name="Spackman E."/>
            <person name="Goraichik I."/>
            <person name="Dimitrov K.M."/>
            <person name="Suarez D.L."/>
            <person name="Swayne D.E."/>
        </authorList>
    </citation>
    <scope>NUCLEOTIDE SEQUENCE [LARGE SCALE GENOMIC DNA]</scope>
    <source>
        <strain evidence="2 3">CGMCC 1.12511</strain>
    </source>
</reference>
<dbReference type="RefSeq" id="WP_125932766.1">
    <property type="nucleotide sequence ID" value="NZ_CP013290.1"/>
</dbReference>
<evidence type="ECO:0000313" key="3">
    <source>
        <dbReference type="Proteomes" id="UP000192634"/>
    </source>
</evidence>
<name>A0A1W1Z780_9MICO</name>
<evidence type="ECO:0000313" key="2">
    <source>
        <dbReference type="EMBL" id="SMC44226.1"/>
    </source>
</evidence>
<protein>
    <recommendedName>
        <fullName evidence="4">Tat pathway signal sequence domain protein</fullName>
    </recommendedName>
</protein>
<evidence type="ECO:0000256" key="1">
    <source>
        <dbReference type="SAM" id="SignalP"/>
    </source>
</evidence>
<feature type="signal peptide" evidence="1">
    <location>
        <begin position="1"/>
        <end position="36"/>
    </location>
</feature>
<proteinExistence type="predicted"/>
<gene>
    <name evidence="2" type="ORF">SAMN06296429_103147</name>
</gene>
<dbReference type="InterPro" id="IPR006311">
    <property type="entry name" value="TAT_signal"/>
</dbReference>
<accession>A0A1W1Z780</accession>
<keyword evidence="1" id="KW-0732">Signal</keyword>
<sequence>MSKDITTAGPSRRQIAKGAAWAVPAVTVAAAAPALAASPLPVCEPGALQVTRNCPPALSTDSLTFTVANPASSGCVVPAGTPVDITVSGLVGLTLEQLVSLNAGVLYQNNGVLMLQSDLEPGDSIPIEVFPPSLLDAQVVGTATVAVAGSQSSANYIIATVLGITVAICN</sequence>
<dbReference type="PROSITE" id="PS51318">
    <property type="entry name" value="TAT"/>
    <property type="match status" value="1"/>
</dbReference>
<dbReference type="AlphaFoldDB" id="A0A1W1Z780"/>
<dbReference type="OrthoDB" id="4871841at2"/>
<feature type="chain" id="PRO_5012935695" description="Tat pathway signal sequence domain protein" evidence="1">
    <location>
        <begin position="37"/>
        <end position="170"/>
    </location>
</feature>